<dbReference type="PANTHER" id="PTHR43228:SF19">
    <property type="entry name" value="RESPONSE REGULATOR RECEIVER DOMAIN PROTEIN"/>
    <property type="match status" value="1"/>
</dbReference>
<feature type="modified residue" description="4-aspartylphosphate" evidence="1">
    <location>
        <position position="83"/>
    </location>
</feature>
<dbReference type="OrthoDB" id="21225at2759"/>
<reference evidence="3" key="2">
    <citation type="journal article" date="2023" name="Plants (Basel)">
        <title>Annotation of the Turnera subulata (Passifloraceae) Draft Genome Reveals the S-Locus Evolved after the Divergence of Turneroideae from Passifloroideae in a Stepwise Manner.</title>
        <authorList>
            <person name="Henning P.M."/>
            <person name="Roalson E.H."/>
            <person name="Mir W."/>
            <person name="McCubbin A.G."/>
            <person name="Shore J.S."/>
        </authorList>
    </citation>
    <scope>NUCLEOTIDE SEQUENCE</scope>
    <source>
        <strain evidence="3">F60SS</strain>
    </source>
</reference>
<comment type="caution">
    <text evidence="3">The sequence shown here is derived from an EMBL/GenBank/DDBJ whole genome shotgun (WGS) entry which is preliminary data.</text>
</comment>
<accession>A0A9Q0JGZ1</accession>
<dbReference type="PANTHER" id="PTHR43228">
    <property type="entry name" value="TWO-COMPONENT RESPONSE REGULATOR"/>
    <property type="match status" value="1"/>
</dbReference>
<name>A0A9Q0JGZ1_9ROSI</name>
<dbReference type="AlphaFoldDB" id="A0A9Q0JGZ1"/>
<dbReference type="InterPro" id="IPR001789">
    <property type="entry name" value="Sig_transdc_resp-reg_receiver"/>
</dbReference>
<evidence type="ECO:0000313" key="3">
    <source>
        <dbReference type="EMBL" id="KAJ4842206.1"/>
    </source>
</evidence>
<protein>
    <recommendedName>
        <fullName evidence="2">Response regulatory domain-containing protein</fullName>
    </recommendedName>
</protein>
<dbReference type="EMBL" id="JAKUCV010002551">
    <property type="protein sequence ID" value="KAJ4842206.1"/>
    <property type="molecule type" value="Genomic_DNA"/>
</dbReference>
<keyword evidence="1" id="KW-0597">Phosphoprotein</keyword>
<dbReference type="InterPro" id="IPR052048">
    <property type="entry name" value="ST_Response_Regulator"/>
</dbReference>
<dbReference type="Gene3D" id="3.40.50.2300">
    <property type="match status" value="1"/>
</dbReference>
<dbReference type="Pfam" id="PF00072">
    <property type="entry name" value="Response_reg"/>
    <property type="match status" value="1"/>
</dbReference>
<proteinExistence type="predicted"/>
<evidence type="ECO:0000313" key="4">
    <source>
        <dbReference type="Proteomes" id="UP001141552"/>
    </source>
</evidence>
<feature type="domain" description="Response regulatory" evidence="2">
    <location>
        <begin position="33"/>
        <end position="148"/>
    </location>
</feature>
<gene>
    <name evidence="3" type="ORF">Tsubulata_005853</name>
</gene>
<dbReference type="SUPFAM" id="SSF52172">
    <property type="entry name" value="CheY-like"/>
    <property type="match status" value="1"/>
</dbReference>
<evidence type="ECO:0000259" key="2">
    <source>
        <dbReference type="PROSITE" id="PS50110"/>
    </source>
</evidence>
<evidence type="ECO:0000256" key="1">
    <source>
        <dbReference type="PROSITE-ProRule" id="PRU00169"/>
    </source>
</evidence>
<dbReference type="CDD" id="cd17546">
    <property type="entry name" value="REC_hyHK_CKI1_RcsC-like"/>
    <property type="match status" value="1"/>
</dbReference>
<reference evidence="3" key="1">
    <citation type="submission" date="2022-02" db="EMBL/GenBank/DDBJ databases">
        <authorList>
            <person name="Henning P.M."/>
            <person name="McCubbin A.G."/>
            <person name="Shore J.S."/>
        </authorList>
    </citation>
    <scope>NUCLEOTIDE SEQUENCE</scope>
    <source>
        <strain evidence="3">F60SS</strain>
        <tissue evidence="3">Leaves</tissue>
    </source>
</reference>
<dbReference type="GO" id="GO:0000160">
    <property type="term" value="P:phosphorelay signal transduction system"/>
    <property type="evidence" value="ECO:0007669"/>
    <property type="project" value="InterPro"/>
</dbReference>
<organism evidence="3 4">
    <name type="scientific">Turnera subulata</name>
    <dbReference type="NCBI Taxonomy" id="218843"/>
    <lineage>
        <taxon>Eukaryota</taxon>
        <taxon>Viridiplantae</taxon>
        <taxon>Streptophyta</taxon>
        <taxon>Embryophyta</taxon>
        <taxon>Tracheophyta</taxon>
        <taxon>Spermatophyta</taxon>
        <taxon>Magnoliopsida</taxon>
        <taxon>eudicotyledons</taxon>
        <taxon>Gunneridae</taxon>
        <taxon>Pentapetalae</taxon>
        <taxon>rosids</taxon>
        <taxon>fabids</taxon>
        <taxon>Malpighiales</taxon>
        <taxon>Passifloraceae</taxon>
        <taxon>Turnera</taxon>
    </lineage>
</organism>
<dbReference type="SMART" id="SM00448">
    <property type="entry name" value="REC"/>
    <property type="match status" value="1"/>
</dbReference>
<sequence>MEMALEKGMCSMKISVDNGIADEGKDNSNNIFSVLIVDDCSVIRTIHKMFMTNLGMEVQVANDGKEAIELHRSGASFELILMDMEMPIMNGPEATRELRATGVNSPIIGITSCTSEPAIRVFMEAGLNDCVEKPLTIEKISHFLPPIKTNTKDDN</sequence>
<keyword evidence="4" id="KW-1185">Reference proteome</keyword>
<dbReference type="InterPro" id="IPR011006">
    <property type="entry name" value="CheY-like_superfamily"/>
</dbReference>
<dbReference type="Proteomes" id="UP001141552">
    <property type="component" value="Unassembled WGS sequence"/>
</dbReference>
<dbReference type="PROSITE" id="PS50110">
    <property type="entry name" value="RESPONSE_REGULATORY"/>
    <property type="match status" value="1"/>
</dbReference>